<keyword evidence="2" id="KW-1185">Reference proteome</keyword>
<gene>
    <name evidence="1" type="ORF">OUZ56_030247</name>
</gene>
<protein>
    <submittedName>
        <fullName evidence="1">Uncharacterized protein</fullName>
    </submittedName>
</protein>
<proteinExistence type="predicted"/>
<accession>A0ABQ9ZS03</accession>
<name>A0ABQ9ZS03_9CRUS</name>
<evidence type="ECO:0000313" key="1">
    <source>
        <dbReference type="EMBL" id="KAK4015264.1"/>
    </source>
</evidence>
<reference evidence="1 2" key="1">
    <citation type="journal article" date="2023" name="Nucleic Acids Res.">
        <title>The hologenome of Daphnia magna reveals possible DNA methylation and microbiome-mediated evolution of the host genome.</title>
        <authorList>
            <person name="Chaturvedi A."/>
            <person name="Li X."/>
            <person name="Dhandapani V."/>
            <person name="Marshall H."/>
            <person name="Kissane S."/>
            <person name="Cuenca-Cambronero M."/>
            <person name="Asole G."/>
            <person name="Calvet F."/>
            <person name="Ruiz-Romero M."/>
            <person name="Marangio P."/>
            <person name="Guigo R."/>
            <person name="Rago D."/>
            <person name="Mirbahai L."/>
            <person name="Eastwood N."/>
            <person name="Colbourne J.K."/>
            <person name="Zhou J."/>
            <person name="Mallon E."/>
            <person name="Orsini L."/>
        </authorList>
    </citation>
    <scope>NUCLEOTIDE SEQUENCE [LARGE SCALE GENOMIC DNA]</scope>
    <source>
        <strain evidence="1">LRV0_1</strain>
    </source>
</reference>
<dbReference type="Proteomes" id="UP001234178">
    <property type="component" value="Unassembled WGS sequence"/>
</dbReference>
<evidence type="ECO:0000313" key="2">
    <source>
        <dbReference type="Proteomes" id="UP001234178"/>
    </source>
</evidence>
<organism evidence="1 2">
    <name type="scientific">Daphnia magna</name>
    <dbReference type="NCBI Taxonomy" id="35525"/>
    <lineage>
        <taxon>Eukaryota</taxon>
        <taxon>Metazoa</taxon>
        <taxon>Ecdysozoa</taxon>
        <taxon>Arthropoda</taxon>
        <taxon>Crustacea</taxon>
        <taxon>Branchiopoda</taxon>
        <taxon>Diplostraca</taxon>
        <taxon>Cladocera</taxon>
        <taxon>Anomopoda</taxon>
        <taxon>Daphniidae</taxon>
        <taxon>Daphnia</taxon>
    </lineage>
</organism>
<comment type="caution">
    <text evidence="1">The sequence shown here is derived from an EMBL/GenBank/DDBJ whole genome shotgun (WGS) entry which is preliminary data.</text>
</comment>
<dbReference type="EMBL" id="JAOYFB010000005">
    <property type="protein sequence ID" value="KAK4015264.1"/>
    <property type="molecule type" value="Genomic_DNA"/>
</dbReference>
<sequence>MHPRKTKRPAFNLLPSAIGRNIFGVDVGNLDKIEDESTHTVASDNNPIYHSMLIIWKPLWNKRRLKLVI</sequence>